<dbReference type="eggNOG" id="ENOG5032PYT">
    <property type="taxonomic scope" value="Bacteria"/>
</dbReference>
<proteinExistence type="predicted"/>
<dbReference type="EMBL" id="CP003154">
    <property type="protein sequence ID" value="AFL74982.1"/>
    <property type="molecule type" value="Genomic_DNA"/>
</dbReference>
<evidence type="ECO:0000313" key="2">
    <source>
        <dbReference type="Proteomes" id="UP000006062"/>
    </source>
</evidence>
<reference evidence="1 2" key="1">
    <citation type="submission" date="2012-06" db="EMBL/GenBank/DDBJ databases">
        <title>Complete sequence of Thiocystis violascens DSM 198.</title>
        <authorList>
            <consortium name="US DOE Joint Genome Institute"/>
            <person name="Lucas S."/>
            <person name="Han J."/>
            <person name="Lapidus A."/>
            <person name="Cheng J.-F."/>
            <person name="Goodwin L."/>
            <person name="Pitluck S."/>
            <person name="Peters L."/>
            <person name="Ovchinnikova G."/>
            <person name="Teshima H."/>
            <person name="Detter J.C."/>
            <person name="Han C."/>
            <person name="Tapia R."/>
            <person name="Land M."/>
            <person name="Hauser L."/>
            <person name="Kyrpides N."/>
            <person name="Ivanova N."/>
            <person name="Pagani I."/>
            <person name="Vogl K."/>
            <person name="Liu Z."/>
            <person name="Frigaard N.-U."/>
            <person name="Bryant D."/>
            <person name="Woyke T."/>
        </authorList>
    </citation>
    <scope>NUCLEOTIDE SEQUENCE [LARGE SCALE GENOMIC DNA]</scope>
    <source>
        <strain evidence="2">ATCC 17096 / DSM 198 / 6111</strain>
    </source>
</reference>
<dbReference type="AlphaFoldDB" id="I3YDB4"/>
<sequence length="210" mass="23628">MAMERLEFTLLTDGSSDAILIHPLTWLLRQHISGPVDGVWADLRRLPRPPKELRARIESALDLYPSDLLFIHRDAEGEPHERCLAEIEKALSGIPGLIVPVIPIRMQEAWLLIDEAALRRAAGNPNGRMRLEMPPLDGLEDLKDPKHILHTLLLTASGQTGRRRSKLNPHRQAMRIGELINDYGALKYLSAFNQVEARILASLAEVRRLG</sequence>
<keyword evidence="2" id="KW-1185">Reference proteome</keyword>
<name>I3YDB4_THIV6</name>
<protein>
    <recommendedName>
        <fullName evidence="3">DUF4276 domain-containing protein</fullName>
    </recommendedName>
</protein>
<dbReference type="Proteomes" id="UP000006062">
    <property type="component" value="Chromosome"/>
</dbReference>
<evidence type="ECO:0008006" key="3">
    <source>
        <dbReference type="Google" id="ProtNLM"/>
    </source>
</evidence>
<accession>I3YDB4</accession>
<gene>
    <name evidence="1" type="ordered locus">Thivi_3105</name>
</gene>
<dbReference type="RefSeq" id="WP_014779396.1">
    <property type="nucleotide sequence ID" value="NC_018012.1"/>
</dbReference>
<evidence type="ECO:0000313" key="1">
    <source>
        <dbReference type="EMBL" id="AFL74982.1"/>
    </source>
</evidence>
<dbReference type="KEGG" id="tvi:Thivi_3105"/>
<dbReference type="HOGENOM" id="CLU_1335438_0_0_6"/>
<organism evidence="1 2">
    <name type="scientific">Thiocystis violascens (strain ATCC 17096 / DSM 198 / 6111)</name>
    <name type="common">Chromatium violascens</name>
    <dbReference type="NCBI Taxonomy" id="765911"/>
    <lineage>
        <taxon>Bacteria</taxon>
        <taxon>Pseudomonadati</taxon>
        <taxon>Pseudomonadota</taxon>
        <taxon>Gammaproteobacteria</taxon>
        <taxon>Chromatiales</taxon>
        <taxon>Chromatiaceae</taxon>
        <taxon>Thiocystis</taxon>
    </lineage>
</organism>